<dbReference type="Pfam" id="PF19420">
    <property type="entry name" value="DDAH_eukar"/>
    <property type="match status" value="1"/>
</dbReference>
<protein>
    <submittedName>
        <fullName evidence="1">Amidinotransferase</fullName>
    </submittedName>
</protein>
<dbReference type="EMBL" id="DURU01000009">
    <property type="protein sequence ID" value="HHZ03587.1"/>
    <property type="molecule type" value="Genomic_DNA"/>
</dbReference>
<dbReference type="GO" id="GO:0016990">
    <property type="term" value="F:arginine deiminase activity"/>
    <property type="evidence" value="ECO:0007669"/>
    <property type="project" value="TreeGrafter"/>
</dbReference>
<dbReference type="AlphaFoldDB" id="A0A7V6ZCV2"/>
<name>A0A7V6ZCV2_9BACT</name>
<evidence type="ECO:0000313" key="2">
    <source>
        <dbReference type="Proteomes" id="UP000525027"/>
    </source>
</evidence>
<dbReference type="SUPFAM" id="SSF55909">
    <property type="entry name" value="Pentein"/>
    <property type="match status" value="1"/>
</dbReference>
<gene>
    <name evidence="1" type="ORF">GX397_00585</name>
</gene>
<keyword evidence="1" id="KW-0808">Transferase</keyword>
<dbReference type="PANTHER" id="PTHR47271">
    <property type="entry name" value="ARGININE DEIMINASE"/>
    <property type="match status" value="1"/>
</dbReference>
<comment type="caution">
    <text evidence="1">The sequence shown here is derived from an EMBL/GenBank/DDBJ whole genome shotgun (WGS) entry which is preliminary data.</text>
</comment>
<accession>A0A7V6ZCV2</accession>
<evidence type="ECO:0000313" key="1">
    <source>
        <dbReference type="EMBL" id="HHZ03587.1"/>
    </source>
</evidence>
<dbReference type="Proteomes" id="UP000525027">
    <property type="component" value="Unassembled WGS sequence"/>
</dbReference>
<dbReference type="GO" id="GO:0019546">
    <property type="term" value="P:L-arginine deiminase pathway"/>
    <property type="evidence" value="ECO:0007669"/>
    <property type="project" value="TreeGrafter"/>
</dbReference>
<organism evidence="1 2">
    <name type="scientific">Acetomicrobium hydrogeniformans</name>
    <dbReference type="NCBI Taxonomy" id="649746"/>
    <lineage>
        <taxon>Bacteria</taxon>
        <taxon>Thermotogati</taxon>
        <taxon>Synergistota</taxon>
        <taxon>Synergistia</taxon>
        <taxon>Synergistales</taxon>
        <taxon>Acetomicrobiaceae</taxon>
        <taxon>Acetomicrobium</taxon>
    </lineage>
</organism>
<dbReference type="Gene3D" id="3.75.10.10">
    <property type="entry name" value="L-arginine/glycine Amidinotransferase, Chain A"/>
    <property type="match status" value="1"/>
</dbReference>
<proteinExistence type="predicted"/>
<sequence length="319" mass="35554">MCHGTDPIYHVYVIINNNAITKKGGIFVRSWGAQSEVGKLEKVLVKKPQEAYHDQATLDANWKDLGYTGPIDFSRAIEEYACFFEIIKSHVKEVFTLPADEATGPDSIYARDSCMITDDGAILFNMGKPQRSGEAAAAGRFFDEIGLPILGWIQGEGTMEGGDMAWLDPETLAVGISYRTNTEGILQLKQFAQGKFTVLDYPIPHWNGPAECLHLMSFISPVDHRKAVVYSKQMPVTFRKELIRRGFTLIEVPDEEYDTMACNVLALEPGLVLMIKGNPITRDRMRKAGLEVLEFPGTEICWKGGGGPTCLTRPLLRQY</sequence>
<dbReference type="GO" id="GO:0016740">
    <property type="term" value="F:transferase activity"/>
    <property type="evidence" value="ECO:0007669"/>
    <property type="project" value="UniProtKB-KW"/>
</dbReference>
<reference evidence="1 2" key="1">
    <citation type="journal article" date="2020" name="Biotechnol. Biofuels">
        <title>New insights from the biogas microbiome by comprehensive genome-resolved metagenomics of nearly 1600 species originating from multiple anaerobic digesters.</title>
        <authorList>
            <person name="Campanaro S."/>
            <person name="Treu L."/>
            <person name="Rodriguez-R L.M."/>
            <person name="Kovalovszki A."/>
            <person name="Ziels R.M."/>
            <person name="Maus I."/>
            <person name="Zhu X."/>
            <person name="Kougias P.G."/>
            <person name="Basile A."/>
            <person name="Luo G."/>
            <person name="Schluter A."/>
            <person name="Konstantinidis K.T."/>
            <person name="Angelidaki I."/>
        </authorList>
    </citation>
    <scope>NUCLEOTIDE SEQUENCE [LARGE SCALE GENOMIC DNA]</scope>
    <source>
        <strain evidence="1">AS25fmACSIPFO_94</strain>
    </source>
</reference>
<dbReference type="PANTHER" id="PTHR47271:SF2">
    <property type="entry name" value="ARGININE DEIMINASE"/>
    <property type="match status" value="1"/>
</dbReference>